<evidence type="ECO:0000313" key="8">
    <source>
        <dbReference type="Proteomes" id="UP000704176"/>
    </source>
</evidence>
<dbReference type="CDD" id="cd04729">
    <property type="entry name" value="NanE"/>
    <property type="match status" value="1"/>
</dbReference>
<evidence type="ECO:0000256" key="6">
    <source>
        <dbReference type="HAMAP-Rule" id="MF_01235"/>
    </source>
</evidence>
<dbReference type="InterPro" id="IPR043129">
    <property type="entry name" value="ATPase_NBD"/>
</dbReference>
<proteinExistence type="inferred from homology"/>
<protein>
    <recommendedName>
        <fullName evidence="6">Putative N-acetylmannosamine-6-phosphate 2-epimerase</fullName>
        <ecNumber evidence="6">5.1.3.9</ecNumber>
    </recommendedName>
    <alternativeName>
        <fullName evidence="6">ManNAc-6-P epimerase</fullName>
    </alternativeName>
</protein>
<evidence type="ECO:0000256" key="5">
    <source>
        <dbReference type="ARBA" id="ARBA00023277"/>
    </source>
</evidence>
<comment type="catalytic activity">
    <reaction evidence="1 6">
        <text>an N-acyl-D-glucosamine 6-phosphate = an N-acyl-D-mannosamine 6-phosphate</text>
        <dbReference type="Rhea" id="RHEA:23932"/>
        <dbReference type="ChEBI" id="CHEBI:57599"/>
        <dbReference type="ChEBI" id="CHEBI:57666"/>
        <dbReference type="EC" id="5.1.3.9"/>
    </reaction>
</comment>
<dbReference type="PANTHER" id="PTHR36204">
    <property type="entry name" value="N-ACETYLMANNOSAMINE-6-PHOSPHATE 2-EPIMERASE-RELATED"/>
    <property type="match status" value="1"/>
</dbReference>
<dbReference type="Proteomes" id="UP000704176">
    <property type="component" value="Unassembled WGS sequence"/>
</dbReference>
<comment type="pathway">
    <text evidence="3 6">Amino-sugar metabolism; N-acetylneuraminate degradation; D-fructose 6-phosphate from N-acetylneuraminate: step 3/5.</text>
</comment>
<dbReference type="RefSeq" id="WP_224313000.1">
    <property type="nucleotide sequence ID" value="NZ_JAIRBM010000006.1"/>
</dbReference>
<dbReference type="SUPFAM" id="SSF53067">
    <property type="entry name" value="Actin-like ATPase domain"/>
    <property type="match status" value="1"/>
</dbReference>
<organism evidence="7 8">
    <name type="scientific">Microvirga puerhi</name>
    <dbReference type="NCBI Taxonomy" id="2876078"/>
    <lineage>
        <taxon>Bacteria</taxon>
        <taxon>Pseudomonadati</taxon>
        <taxon>Pseudomonadota</taxon>
        <taxon>Alphaproteobacteria</taxon>
        <taxon>Hyphomicrobiales</taxon>
        <taxon>Methylobacteriaceae</taxon>
        <taxon>Microvirga</taxon>
    </lineage>
</organism>
<evidence type="ECO:0000256" key="4">
    <source>
        <dbReference type="ARBA" id="ARBA00023235"/>
    </source>
</evidence>
<sequence length="503" mass="52097">MTASADRVPRGLIVSCQPVTGGPMDDRETIVRLALAARNGGANALRIEGYVNVAACDLPIVGIVKRDLADSPVRITPLVEDVRALAEAGATVVAVDATRRARPVSIAELLREIHARGCLAMADIATIDEARDAAQLGFDIIGTTMSGYTGGPVPEEPDLALVRECRAFGKAVVAEGRYNTPSLAAEAIARGATVVCVGSAITWTEHVTSWFADALARKASQGRPTLAFDIGGTKTLAALVNGAVVLDQQVIATPRDLGTEDWFKTLEGLAKPWRGSYDCVGAAVTGLVANGRWSALNPATLAIPGSLPLQDKLESQFGVSAFICNDAQAAAWGEYRFGAGAGRDLIFLTISSGIGGGIVSGGRLLTGSRSLAGSLGQTLKAFGGNRLEDSASGFGMARAAQRAGHPLDAKDIFYARDAGQSWASEIVSSAATDIAGALVNLQILVDPEVILLGGGVGRNAAFQEEVAECLTHIDPRLRPTIEAATLGPISGALGVADLARIRL</sequence>
<keyword evidence="5 6" id="KW-0119">Carbohydrate metabolism</keyword>
<dbReference type="InterPro" id="IPR000600">
    <property type="entry name" value="ROK"/>
</dbReference>
<reference evidence="7 8" key="1">
    <citation type="submission" date="2021-09" db="EMBL/GenBank/DDBJ databases">
        <title>The complete genome sequence of a new microorganism.</title>
        <authorList>
            <person name="Zi Z."/>
        </authorList>
    </citation>
    <scope>NUCLEOTIDE SEQUENCE [LARGE SCALE GENOMIC DNA]</scope>
    <source>
        <strain evidence="7 8">WGZ8</strain>
    </source>
</reference>
<evidence type="ECO:0000256" key="1">
    <source>
        <dbReference type="ARBA" id="ARBA00000056"/>
    </source>
</evidence>
<dbReference type="InterPro" id="IPR011060">
    <property type="entry name" value="RibuloseP-bd_barrel"/>
</dbReference>
<dbReference type="EC" id="5.1.3.9" evidence="6"/>
<dbReference type="NCBIfam" id="NF002231">
    <property type="entry name" value="PRK01130.1"/>
    <property type="match status" value="1"/>
</dbReference>
<keyword evidence="8" id="KW-1185">Reference proteome</keyword>
<dbReference type="Pfam" id="PF00480">
    <property type="entry name" value="ROK"/>
    <property type="match status" value="1"/>
</dbReference>
<dbReference type="SUPFAM" id="SSF51366">
    <property type="entry name" value="Ribulose-phoshate binding barrel"/>
    <property type="match status" value="1"/>
</dbReference>
<keyword evidence="4 6" id="KW-0413">Isomerase</keyword>
<evidence type="ECO:0000256" key="3">
    <source>
        <dbReference type="ARBA" id="ARBA00005081"/>
    </source>
</evidence>
<dbReference type="EMBL" id="JAIRBM010000006">
    <property type="protein sequence ID" value="MBZ6076685.1"/>
    <property type="molecule type" value="Genomic_DNA"/>
</dbReference>
<evidence type="ECO:0000313" key="7">
    <source>
        <dbReference type="EMBL" id="MBZ6076685.1"/>
    </source>
</evidence>
<dbReference type="InterPro" id="IPR013785">
    <property type="entry name" value="Aldolase_TIM"/>
</dbReference>
<comment type="function">
    <text evidence="2 6">Converts N-acetylmannosamine-6-phosphate (ManNAc-6-P) to N-acetylglucosamine-6-phosphate (GlcNAc-6-P).</text>
</comment>
<gene>
    <name evidence="6" type="primary">nanE</name>
    <name evidence="7" type="ORF">K9B37_10400</name>
</gene>
<comment type="caution">
    <text evidence="7">The sequence shown here is derived from an EMBL/GenBank/DDBJ whole genome shotgun (WGS) entry which is preliminary data.</text>
</comment>
<accession>A0ABS7VMB9</accession>
<dbReference type="InterPro" id="IPR007260">
    <property type="entry name" value="NanE"/>
</dbReference>
<dbReference type="Gene3D" id="3.20.20.70">
    <property type="entry name" value="Aldolase class I"/>
    <property type="match status" value="1"/>
</dbReference>
<name>A0ABS7VMB9_9HYPH</name>
<comment type="similarity">
    <text evidence="6">Belongs to the NanE family.</text>
</comment>
<dbReference type="PANTHER" id="PTHR36204:SF1">
    <property type="entry name" value="N-ACETYLMANNOSAMINE-6-PHOSPHATE 2-EPIMERASE-RELATED"/>
    <property type="match status" value="1"/>
</dbReference>
<dbReference type="GO" id="GO:0047465">
    <property type="term" value="F:N-acylglucosamine-6-phosphate 2-epimerase activity"/>
    <property type="evidence" value="ECO:0007669"/>
    <property type="project" value="UniProtKB-EC"/>
</dbReference>
<evidence type="ECO:0000256" key="2">
    <source>
        <dbReference type="ARBA" id="ARBA00002147"/>
    </source>
</evidence>
<dbReference type="Gene3D" id="3.30.420.40">
    <property type="match status" value="2"/>
</dbReference>
<dbReference type="Pfam" id="PF04131">
    <property type="entry name" value="NanE"/>
    <property type="match status" value="1"/>
</dbReference>
<dbReference type="HAMAP" id="MF_01235">
    <property type="entry name" value="ManNAc6P_epimer"/>
    <property type="match status" value="1"/>
</dbReference>